<evidence type="ECO:0008006" key="3">
    <source>
        <dbReference type="Google" id="ProtNLM"/>
    </source>
</evidence>
<dbReference type="EMBL" id="JJRY01000001">
    <property type="protein sequence ID" value="KEF40286.1"/>
    <property type="molecule type" value="Genomic_DNA"/>
</dbReference>
<proteinExistence type="predicted"/>
<organism evidence="1 2">
    <name type="scientific">Schinkia azotoformans MEV2011</name>
    <dbReference type="NCBI Taxonomy" id="1348973"/>
    <lineage>
        <taxon>Bacteria</taxon>
        <taxon>Bacillati</taxon>
        <taxon>Bacillota</taxon>
        <taxon>Bacilli</taxon>
        <taxon>Bacillales</taxon>
        <taxon>Bacillaceae</taxon>
        <taxon>Calidifontibacillus/Schinkia group</taxon>
        <taxon>Schinkia</taxon>
    </lineage>
</organism>
<dbReference type="Proteomes" id="UP000027936">
    <property type="component" value="Unassembled WGS sequence"/>
</dbReference>
<reference evidence="1 2" key="1">
    <citation type="submission" date="2014-04" db="EMBL/GenBank/DDBJ databases">
        <title>Draft genome sequence of Bacillus azotoformans MEV2011, a (co-) denitrifying strain unable to grow in the presence of oxygen.</title>
        <authorList>
            <person name="Nielsen M."/>
            <person name="Schreiber L."/>
            <person name="Finster K."/>
            <person name="Schramm A."/>
        </authorList>
    </citation>
    <scope>NUCLEOTIDE SEQUENCE [LARGE SCALE GENOMIC DNA]</scope>
    <source>
        <strain evidence="1 2">MEV2011</strain>
    </source>
</reference>
<evidence type="ECO:0000313" key="1">
    <source>
        <dbReference type="EMBL" id="KEF40286.1"/>
    </source>
</evidence>
<dbReference type="InterPro" id="IPR011094">
    <property type="entry name" value="Uncharacterised_LppY/LpqO"/>
</dbReference>
<dbReference type="Pfam" id="PF07485">
    <property type="entry name" value="DUF1529"/>
    <property type="match status" value="1"/>
</dbReference>
<gene>
    <name evidence="1" type="ORF">M670_00312</name>
</gene>
<name>A0A072NS40_SCHAZ</name>
<dbReference type="RefSeq" id="WP_035192669.1">
    <property type="nucleotide sequence ID" value="NZ_JJRY01000001.1"/>
</dbReference>
<comment type="caution">
    <text evidence="1">The sequence shown here is derived from an EMBL/GenBank/DDBJ whole genome shotgun (WGS) entry which is preliminary data.</text>
</comment>
<accession>A0A072NS40</accession>
<sequence>MVRKEYDDLGNQNFVSVSNRNDNFDLNDEFNDEFELGSEVQNQMMGRSGKNPMTARNANRGFSTSTCQQLANIIGGDVITSTPVCLVQRLRNINATILGRRTRSPLALPFALSFENNRNGRTLNLGETVILQREINPFLSALRSRGIIVTALHNHWLFDEPRLMYMHWENVGDPFVFARESFAAAREAGLFN</sequence>
<dbReference type="AlphaFoldDB" id="A0A072NS40"/>
<dbReference type="PATRIC" id="fig|1348973.3.peg.298"/>
<evidence type="ECO:0000313" key="2">
    <source>
        <dbReference type="Proteomes" id="UP000027936"/>
    </source>
</evidence>
<protein>
    <recommendedName>
        <fullName evidence="3">DUF1259 domain-containing protein</fullName>
    </recommendedName>
</protein>